<feature type="signal peptide" evidence="1">
    <location>
        <begin position="1"/>
        <end position="22"/>
    </location>
</feature>
<dbReference type="RefSeq" id="WP_063698065.1">
    <property type="nucleotide sequence ID" value="NZ_LUUB01000035.1"/>
</dbReference>
<protein>
    <recommendedName>
        <fullName evidence="4">Peptidase S9A N-terminal domain-containing protein</fullName>
    </recommendedName>
</protein>
<evidence type="ECO:0008006" key="4">
    <source>
        <dbReference type="Google" id="ProtNLM"/>
    </source>
</evidence>
<dbReference type="Proteomes" id="UP000076959">
    <property type="component" value="Unassembled WGS sequence"/>
</dbReference>
<reference evidence="2 3" key="1">
    <citation type="submission" date="2016-03" db="EMBL/GenBank/DDBJ databases">
        <title>Draft Genome Sequence of the Strain BR 10245 (Bradyrhizobium sp.) isolated from nodules of Centrolobium paraense.</title>
        <authorList>
            <person name="Simoes-Araujo J.L.Sr."/>
            <person name="Barauna A.C."/>
            <person name="Silva K."/>
            <person name="Zilli J.E."/>
        </authorList>
    </citation>
    <scope>NUCLEOTIDE SEQUENCE [LARGE SCALE GENOMIC DNA]</scope>
    <source>
        <strain evidence="2 3">BR 10245</strain>
    </source>
</reference>
<dbReference type="OrthoDB" id="8232213at2"/>
<evidence type="ECO:0000313" key="2">
    <source>
        <dbReference type="EMBL" id="OAF13488.1"/>
    </source>
</evidence>
<keyword evidence="1" id="KW-0732">Signal</keyword>
<feature type="chain" id="PRO_5008055387" description="Peptidase S9A N-terminal domain-containing protein" evidence="1">
    <location>
        <begin position="23"/>
        <end position="232"/>
    </location>
</feature>
<name>A0A176Z1F2_9BRAD</name>
<sequence length="232" mass="25925">MLIRCAILALALTLAALSPVHATAEHQYGKHEYAIIADGRAPNGKLSVASHGGGEFGGDNFHIYLMAEPGHRRLAVLDNISDENNLDHAPQAYYAAWSPDSRYVAIAFRTERHIMTLNLYAIEGRRARLLEVPDLFRNTTGRTVQVKTEGDMRTFVPKVTWQTPRRFRLADYRVFVEDDTALADKLGVLGKTTKMDDGGYSIEFSAEADVTLSRGGRYRTGKLWPGKFPDRE</sequence>
<dbReference type="AlphaFoldDB" id="A0A176Z1F2"/>
<comment type="caution">
    <text evidence="2">The sequence shown here is derived from an EMBL/GenBank/DDBJ whole genome shotgun (WGS) entry which is preliminary data.</text>
</comment>
<dbReference type="STRING" id="1505087.AYJ54_05755"/>
<proteinExistence type="predicted"/>
<evidence type="ECO:0000313" key="3">
    <source>
        <dbReference type="Proteomes" id="UP000076959"/>
    </source>
</evidence>
<accession>A0A176Z1F2</accession>
<organism evidence="2 3">
    <name type="scientific">Bradyrhizobium centrolobii</name>
    <dbReference type="NCBI Taxonomy" id="1505087"/>
    <lineage>
        <taxon>Bacteria</taxon>
        <taxon>Pseudomonadati</taxon>
        <taxon>Pseudomonadota</taxon>
        <taxon>Alphaproteobacteria</taxon>
        <taxon>Hyphomicrobiales</taxon>
        <taxon>Nitrobacteraceae</taxon>
        <taxon>Bradyrhizobium</taxon>
    </lineage>
</organism>
<evidence type="ECO:0000256" key="1">
    <source>
        <dbReference type="SAM" id="SignalP"/>
    </source>
</evidence>
<gene>
    <name evidence="2" type="ORF">AYJ54_05755</name>
</gene>
<dbReference type="EMBL" id="LUUB01000035">
    <property type="protein sequence ID" value="OAF13488.1"/>
    <property type="molecule type" value="Genomic_DNA"/>
</dbReference>
<keyword evidence="3" id="KW-1185">Reference proteome</keyword>